<feature type="transmembrane region" description="Helical" evidence="1">
    <location>
        <begin position="64"/>
        <end position="94"/>
    </location>
</feature>
<evidence type="ECO:0000313" key="3">
    <source>
        <dbReference type="Proteomes" id="UP000188145"/>
    </source>
</evidence>
<keyword evidence="1" id="KW-0472">Membrane</keyword>
<dbReference type="Proteomes" id="UP000188145">
    <property type="component" value="Chromosome"/>
</dbReference>
<reference evidence="3" key="1">
    <citation type="submission" date="2017-02" db="EMBL/GenBank/DDBJ databases">
        <title>Tessaracoccus aquaemaris sp. nov., isolated from the intestine of a Korean rockfish, Sebastes schlegelii, in a marine aquaculture pond.</title>
        <authorList>
            <person name="Tak E.J."/>
            <person name="Bae J.-W."/>
        </authorList>
    </citation>
    <scope>NUCLEOTIDE SEQUENCE [LARGE SCALE GENOMIC DNA]</scope>
    <source>
        <strain evidence="3">NSG39</strain>
    </source>
</reference>
<dbReference type="Pfam" id="PF06897">
    <property type="entry name" value="DUF1269"/>
    <property type="match status" value="1"/>
</dbReference>
<organism evidence="2 3">
    <name type="scientific">Tessaracoccus aquimaris</name>
    <dbReference type="NCBI Taxonomy" id="1332264"/>
    <lineage>
        <taxon>Bacteria</taxon>
        <taxon>Bacillati</taxon>
        <taxon>Actinomycetota</taxon>
        <taxon>Actinomycetes</taxon>
        <taxon>Propionibacteriales</taxon>
        <taxon>Propionibacteriaceae</taxon>
        <taxon>Tessaracoccus</taxon>
    </lineage>
</organism>
<sequence>MSELIIIGYPDHDTADRANAAVLQLQRDRIVNLTGLAVVRVDDDGKQHIDTPTRVVATSAVGGALWGMLIGLLFLVPAIGLLVGGAWGAVAGAAARAGINRGFREKVDGLLEPGLAAVVILTTKVTGDKFAAAMAPFGGTVLKTSLTDEDELALADGLSATE</sequence>
<evidence type="ECO:0000313" key="2">
    <source>
        <dbReference type="EMBL" id="AQP46407.1"/>
    </source>
</evidence>
<evidence type="ECO:0008006" key="4">
    <source>
        <dbReference type="Google" id="ProtNLM"/>
    </source>
</evidence>
<dbReference type="OrthoDB" id="5244321at2"/>
<name>A0A1Q2CJW8_9ACTN</name>
<accession>A0A1Q2CJW8</accession>
<dbReference type="InterPro" id="IPR009200">
    <property type="entry name" value="DUF1269_membrane"/>
</dbReference>
<dbReference type="RefSeq" id="WP_077684735.1">
    <property type="nucleotide sequence ID" value="NZ_CP019606.1"/>
</dbReference>
<proteinExistence type="predicted"/>
<dbReference type="KEGG" id="tes:BW730_01355"/>
<dbReference type="AlphaFoldDB" id="A0A1Q2CJW8"/>
<evidence type="ECO:0000256" key="1">
    <source>
        <dbReference type="SAM" id="Phobius"/>
    </source>
</evidence>
<dbReference type="STRING" id="1332264.BW730_01355"/>
<dbReference type="EMBL" id="CP019606">
    <property type="protein sequence ID" value="AQP46407.1"/>
    <property type="molecule type" value="Genomic_DNA"/>
</dbReference>
<keyword evidence="1" id="KW-0812">Transmembrane</keyword>
<protein>
    <recommendedName>
        <fullName evidence="4">DUF1269 domain-containing protein</fullName>
    </recommendedName>
</protein>
<keyword evidence="3" id="KW-1185">Reference proteome</keyword>
<keyword evidence="1" id="KW-1133">Transmembrane helix</keyword>
<gene>
    <name evidence="2" type="ORF">BW730_01355</name>
</gene>